<comment type="caution">
    <text evidence="1">The sequence shown here is derived from an EMBL/GenBank/DDBJ whole genome shotgun (WGS) entry which is preliminary data.</text>
</comment>
<keyword evidence="2" id="KW-1185">Reference proteome</keyword>
<evidence type="ECO:0000313" key="2">
    <source>
        <dbReference type="Proteomes" id="UP000276133"/>
    </source>
</evidence>
<organism evidence="1 2">
    <name type="scientific">Brachionus plicatilis</name>
    <name type="common">Marine rotifer</name>
    <name type="synonym">Brachionus muelleri</name>
    <dbReference type="NCBI Taxonomy" id="10195"/>
    <lineage>
        <taxon>Eukaryota</taxon>
        <taxon>Metazoa</taxon>
        <taxon>Spiralia</taxon>
        <taxon>Gnathifera</taxon>
        <taxon>Rotifera</taxon>
        <taxon>Eurotatoria</taxon>
        <taxon>Monogononta</taxon>
        <taxon>Pseudotrocha</taxon>
        <taxon>Ploima</taxon>
        <taxon>Brachionidae</taxon>
        <taxon>Brachionus</taxon>
    </lineage>
</organism>
<dbReference type="AlphaFoldDB" id="A0A3M7R0Z8"/>
<protein>
    <submittedName>
        <fullName evidence="1">Uncharacterized protein</fullName>
    </submittedName>
</protein>
<accession>A0A3M7R0Z8</accession>
<reference evidence="1 2" key="1">
    <citation type="journal article" date="2018" name="Sci. Rep.">
        <title>Genomic signatures of local adaptation to the degree of environmental predictability in rotifers.</title>
        <authorList>
            <person name="Franch-Gras L."/>
            <person name="Hahn C."/>
            <person name="Garcia-Roger E.M."/>
            <person name="Carmona M.J."/>
            <person name="Serra M."/>
            <person name="Gomez A."/>
        </authorList>
    </citation>
    <scope>NUCLEOTIDE SEQUENCE [LARGE SCALE GENOMIC DNA]</scope>
    <source>
        <strain evidence="1">HYR1</strain>
    </source>
</reference>
<dbReference type="EMBL" id="REGN01004486">
    <property type="protein sequence ID" value="RNA17260.1"/>
    <property type="molecule type" value="Genomic_DNA"/>
</dbReference>
<gene>
    <name evidence="1" type="ORF">BpHYR1_028703</name>
</gene>
<sequence length="128" mass="15781">MKSENRIFLDNLNVILLKRHCIIFRKVYSKTLDFRANLLSLVKCFKKNKIICLNFFFNFKSYFDLFLTIYCNTEMLHQKFFIKENNRSLIRSFNLTKKKLTTIEIFYKLRKINKFFIRVIQFSYFIKI</sequence>
<proteinExistence type="predicted"/>
<name>A0A3M7R0Z8_BRAPC</name>
<dbReference type="Proteomes" id="UP000276133">
    <property type="component" value="Unassembled WGS sequence"/>
</dbReference>
<evidence type="ECO:0000313" key="1">
    <source>
        <dbReference type="EMBL" id="RNA17260.1"/>
    </source>
</evidence>